<keyword evidence="2 6" id="KW-1003">Cell membrane</keyword>
<keyword evidence="6" id="KW-0186">Copper</keyword>
<evidence type="ECO:0000256" key="1">
    <source>
        <dbReference type="ARBA" id="ARBA00004651"/>
    </source>
</evidence>
<dbReference type="InterPro" id="IPR047689">
    <property type="entry name" value="CopD"/>
</dbReference>
<feature type="transmembrane region" description="Helical" evidence="6">
    <location>
        <begin position="193"/>
        <end position="213"/>
    </location>
</feature>
<dbReference type="RefSeq" id="WP_319627864.1">
    <property type="nucleotide sequence ID" value="NZ_JAWXRB010000029.1"/>
</dbReference>
<dbReference type="AlphaFoldDB" id="A0AAJ2VTX1"/>
<dbReference type="NCBIfam" id="NF033808">
    <property type="entry name" value="copper_CopD"/>
    <property type="match status" value="1"/>
</dbReference>
<evidence type="ECO:0000259" key="7">
    <source>
        <dbReference type="Pfam" id="PF05425"/>
    </source>
</evidence>
<name>A0AAJ2VTX1_9ENTR</name>
<accession>A0AAJ2VTX1</accession>
<feature type="transmembrane region" description="Helical" evidence="6">
    <location>
        <begin position="49"/>
        <end position="73"/>
    </location>
</feature>
<protein>
    <recommendedName>
        <fullName evidence="6">Copper resistance protein D</fullName>
    </recommendedName>
</protein>
<dbReference type="PANTHER" id="PTHR34820">
    <property type="entry name" value="INNER MEMBRANE PROTEIN YEBZ"/>
    <property type="match status" value="1"/>
</dbReference>
<feature type="transmembrane region" description="Helical" evidence="6">
    <location>
        <begin position="152"/>
        <end position="172"/>
    </location>
</feature>
<evidence type="ECO:0000256" key="5">
    <source>
        <dbReference type="ARBA" id="ARBA00023136"/>
    </source>
</evidence>
<sequence length="289" mass="31893">MLAFAYVGLRCLHFIAVMLSFGCVLYGAWWATPQLRRLMMLRFMPLLRVALLISAVSATLMLMFQGGLMANGWGDVLQPDIWLAVAGTRFGSIWQWQILLTWVALAVVSLRPHRLAPLLLILCMAQFVLMAGVGHAAMRDGAVGALQRLNHAIHLLCAGAWFGGLLPFLYCLHLVKGPWRTSAINTMMRFSRYGHLSVAGVVLSGIANAWLIQGQLVSDSGYGQLLLVKCALVALMVVIALANRYVLVPRMATDRQRIQALFLRTTQLEMILGALVLATVSLFATWEPF</sequence>
<evidence type="ECO:0000256" key="3">
    <source>
        <dbReference type="ARBA" id="ARBA00022692"/>
    </source>
</evidence>
<keyword evidence="6" id="KW-0997">Cell inner membrane</keyword>
<comment type="function">
    <text evidence="6">Involved in copper resistance.</text>
</comment>
<organism evidence="8 9">
    <name type="scientific">Scandinavium lactucae</name>
    <dbReference type="NCBI Taxonomy" id="3095028"/>
    <lineage>
        <taxon>Bacteria</taxon>
        <taxon>Pseudomonadati</taxon>
        <taxon>Pseudomonadota</taxon>
        <taxon>Gammaproteobacteria</taxon>
        <taxon>Enterobacterales</taxon>
        <taxon>Enterobacteriaceae</taxon>
        <taxon>Scandinavium</taxon>
    </lineage>
</organism>
<feature type="domain" description="Copper resistance protein D" evidence="7">
    <location>
        <begin position="186"/>
        <end position="282"/>
    </location>
</feature>
<comment type="subcellular location">
    <subcellularLocation>
        <location evidence="6">Cell inner membrane</location>
        <topology evidence="6">Multi-pass membrane protein</topology>
    </subcellularLocation>
    <subcellularLocation>
        <location evidence="1">Cell membrane</location>
        <topology evidence="1">Multi-pass membrane protein</topology>
    </subcellularLocation>
</comment>
<proteinExistence type="inferred from homology"/>
<keyword evidence="3 6" id="KW-0812">Transmembrane</keyword>
<feature type="transmembrane region" description="Helical" evidence="6">
    <location>
        <begin position="117"/>
        <end position="137"/>
    </location>
</feature>
<keyword evidence="4 6" id="KW-1133">Transmembrane helix</keyword>
<dbReference type="Proteomes" id="UP001282336">
    <property type="component" value="Unassembled WGS sequence"/>
</dbReference>
<feature type="transmembrane region" description="Helical" evidence="6">
    <location>
        <begin position="225"/>
        <end position="247"/>
    </location>
</feature>
<reference evidence="8" key="1">
    <citation type="submission" date="2023-11" db="EMBL/GenBank/DDBJ databases">
        <title>Scandinavium wanjuensis sp. nov., isolated from lettuce South Korea.</title>
        <authorList>
            <person name="Park J."/>
            <person name="Park S."/>
            <person name="Oh K.K."/>
            <person name="Cho G.S."/>
            <person name="Franz C.M.A.P."/>
        </authorList>
    </citation>
    <scope>NUCLEOTIDE SEQUENCE</scope>
    <source>
        <strain evidence="8">V105_12</strain>
    </source>
</reference>
<dbReference type="EMBL" id="JAWXRC010000022">
    <property type="protein sequence ID" value="MDX6031288.1"/>
    <property type="molecule type" value="Genomic_DNA"/>
</dbReference>
<dbReference type="GO" id="GO:0046688">
    <property type="term" value="P:response to copper ion"/>
    <property type="evidence" value="ECO:0007669"/>
    <property type="project" value="UniProtKB-UniRule"/>
</dbReference>
<comment type="caution">
    <text evidence="8">The sequence shown here is derived from an EMBL/GenBank/DDBJ whole genome shotgun (WGS) entry which is preliminary data.</text>
</comment>
<evidence type="ECO:0000256" key="6">
    <source>
        <dbReference type="RuleBase" id="RU369037"/>
    </source>
</evidence>
<feature type="transmembrane region" description="Helical" evidence="6">
    <location>
        <begin position="93"/>
        <end position="110"/>
    </location>
</feature>
<evidence type="ECO:0000256" key="2">
    <source>
        <dbReference type="ARBA" id="ARBA00022475"/>
    </source>
</evidence>
<gene>
    <name evidence="8" type="primary">copD</name>
    <name evidence="8" type="ORF">SIL20_07190</name>
</gene>
<dbReference type="PANTHER" id="PTHR34820:SF4">
    <property type="entry name" value="INNER MEMBRANE PROTEIN YEBZ"/>
    <property type="match status" value="1"/>
</dbReference>
<dbReference type="InterPro" id="IPR008457">
    <property type="entry name" value="Cu-R_CopD_dom"/>
</dbReference>
<feature type="transmembrane region" description="Helical" evidence="6">
    <location>
        <begin position="6"/>
        <end position="29"/>
    </location>
</feature>
<dbReference type="InterPro" id="IPR032694">
    <property type="entry name" value="CopC/D"/>
</dbReference>
<evidence type="ECO:0000256" key="4">
    <source>
        <dbReference type="ARBA" id="ARBA00022989"/>
    </source>
</evidence>
<dbReference type="GO" id="GO:0006825">
    <property type="term" value="P:copper ion transport"/>
    <property type="evidence" value="ECO:0007669"/>
    <property type="project" value="InterPro"/>
</dbReference>
<feature type="transmembrane region" description="Helical" evidence="6">
    <location>
        <begin position="268"/>
        <end position="286"/>
    </location>
</feature>
<dbReference type="Pfam" id="PF05425">
    <property type="entry name" value="CopD"/>
    <property type="match status" value="1"/>
</dbReference>
<dbReference type="GO" id="GO:0005886">
    <property type="term" value="C:plasma membrane"/>
    <property type="evidence" value="ECO:0007669"/>
    <property type="project" value="UniProtKB-SubCell"/>
</dbReference>
<comment type="similarity">
    <text evidence="6">Belongs to the CopD family.</text>
</comment>
<evidence type="ECO:0000313" key="8">
    <source>
        <dbReference type="EMBL" id="MDX6031288.1"/>
    </source>
</evidence>
<evidence type="ECO:0000313" key="9">
    <source>
        <dbReference type="Proteomes" id="UP001282336"/>
    </source>
</evidence>
<keyword evidence="5 6" id="KW-0472">Membrane</keyword>